<keyword evidence="1" id="KW-0812">Transmembrane</keyword>
<dbReference type="STRING" id="523850.TON_1759"/>
<gene>
    <name evidence="2" type="ordered locus">TON_1759</name>
</gene>
<accession>B6YV21</accession>
<reference evidence="2 3" key="1">
    <citation type="journal article" date="2008" name="J. Bacteriol.">
        <title>The complete genome sequence of Thermococcus onnurineus NA1 reveals a mixed heterotrophic and carboxydotrophic metabolism.</title>
        <authorList>
            <person name="Lee H.S."/>
            <person name="Kang S.G."/>
            <person name="Bae S.S."/>
            <person name="Lim J.K."/>
            <person name="Cho Y."/>
            <person name="Kim Y.J."/>
            <person name="Jeon J.H."/>
            <person name="Cha S.S."/>
            <person name="Kwon K.K."/>
            <person name="Kim H.T."/>
            <person name="Park C.J."/>
            <person name="Lee H.W."/>
            <person name="Kim S.I."/>
            <person name="Chun J."/>
            <person name="Colwell R.R."/>
            <person name="Kim S.J."/>
            <person name="Lee J.H."/>
        </authorList>
    </citation>
    <scope>NUCLEOTIDE SEQUENCE [LARGE SCALE GENOMIC DNA]</scope>
    <source>
        <strain evidence="2 3">NA1</strain>
    </source>
</reference>
<dbReference type="KEGG" id="ton:TON_1759"/>
<dbReference type="EMBL" id="CP000855">
    <property type="protein sequence ID" value="ACJ17249.1"/>
    <property type="molecule type" value="Genomic_DNA"/>
</dbReference>
<keyword evidence="3" id="KW-1185">Reference proteome</keyword>
<dbReference type="PATRIC" id="fig|523850.10.peg.1772"/>
<dbReference type="Proteomes" id="UP000002727">
    <property type="component" value="Chromosome"/>
</dbReference>
<keyword evidence="1" id="KW-1133">Transmembrane helix</keyword>
<dbReference type="eggNOG" id="arCOG07094">
    <property type="taxonomic scope" value="Archaea"/>
</dbReference>
<organism evidence="2 3">
    <name type="scientific">Thermococcus onnurineus (strain NA1)</name>
    <dbReference type="NCBI Taxonomy" id="523850"/>
    <lineage>
        <taxon>Archaea</taxon>
        <taxon>Methanobacteriati</taxon>
        <taxon>Methanobacteriota</taxon>
        <taxon>Thermococci</taxon>
        <taxon>Thermococcales</taxon>
        <taxon>Thermococcaceae</taxon>
        <taxon>Thermococcus</taxon>
    </lineage>
</organism>
<sequence>MSANSFIILLWLSGLAFGVLFGRLITRNNQGILLRNAMITVGFFTGRTGRQKVKKVGEMPGQSFPGRNSSKGKILQEVVF</sequence>
<protein>
    <submittedName>
        <fullName evidence="2">Conserved hypothetical membrane protein</fullName>
    </submittedName>
</protein>
<name>B6YV21_THEON</name>
<evidence type="ECO:0000256" key="1">
    <source>
        <dbReference type="SAM" id="Phobius"/>
    </source>
</evidence>
<proteinExistence type="predicted"/>
<evidence type="ECO:0000313" key="2">
    <source>
        <dbReference type="EMBL" id="ACJ17249.1"/>
    </source>
</evidence>
<feature type="transmembrane region" description="Helical" evidence="1">
    <location>
        <begin position="6"/>
        <end position="25"/>
    </location>
</feature>
<dbReference type="AlphaFoldDB" id="B6YV21"/>
<keyword evidence="1" id="KW-0472">Membrane</keyword>
<dbReference type="HOGENOM" id="CLU_2581600_0_0_2"/>
<evidence type="ECO:0000313" key="3">
    <source>
        <dbReference type="Proteomes" id="UP000002727"/>
    </source>
</evidence>